<accession>A0A1H7IXV4</accession>
<dbReference type="STRING" id="573321.SAMN04488505_101660"/>
<evidence type="ECO:0000256" key="1">
    <source>
        <dbReference type="ARBA" id="ARBA00008791"/>
    </source>
</evidence>
<dbReference type="InterPro" id="IPR006016">
    <property type="entry name" value="UspA"/>
</dbReference>
<dbReference type="Proteomes" id="UP000198984">
    <property type="component" value="Unassembled WGS sequence"/>
</dbReference>
<keyword evidence="4" id="KW-1185">Reference proteome</keyword>
<dbReference type="RefSeq" id="WP_089906706.1">
    <property type="nucleotide sequence ID" value="NZ_FOBB01000001.1"/>
</dbReference>
<evidence type="ECO:0000313" key="3">
    <source>
        <dbReference type="EMBL" id="SEK66500.1"/>
    </source>
</evidence>
<dbReference type="AlphaFoldDB" id="A0A1H7IXV4"/>
<evidence type="ECO:0000259" key="2">
    <source>
        <dbReference type="Pfam" id="PF00582"/>
    </source>
</evidence>
<evidence type="ECO:0000313" key="4">
    <source>
        <dbReference type="Proteomes" id="UP000198984"/>
    </source>
</evidence>
<protein>
    <submittedName>
        <fullName evidence="3">Nucleotide-binding universal stress protein, UspA family</fullName>
    </submittedName>
</protein>
<name>A0A1H7IXV4_9BACT</name>
<dbReference type="InterPro" id="IPR006015">
    <property type="entry name" value="Universal_stress_UspA"/>
</dbReference>
<dbReference type="EMBL" id="FOBB01000001">
    <property type="protein sequence ID" value="SEK66500.1"/>
    <property type="molecule type" value="Genomic_DNA"/>
</dbReference>
<dbReference type="Pfam" id="PF00582">
    <property type="entry name" value="Usp"/>
    <property type="match status" value="1"/>
</dbReference>
<dbReference type="OrthoDB" id="9788959at2"/>
<dbReference type="SUPFAM" id="SSF52402">
    <property type="entry name" value="Adenine nucleotide alpha hydrolases-like"/>
    <property type="match status" value="2"/>
</dbReference>
<reference evidence="3 4" key="1">
    <citation type="submission" date="2016-10" db="EMBL/GenBank/DDBJ databases">
        <authorList>
            <person name="de Groot N.N."/>
        </authorList>
    </citation>
    <scope>NUCLEOTIDE SEQUENCE [LARGE SCALE GENOMIC DNA]</scope>
    <source>
        <strain evidence="3 4">DSM 21039</strain>
    </source>
</reference>
<dbReference type="PANTHER" id="PTHR46268">
    <property type="entry name" value="STRESS RESPONSE PROTEIN NHAX"/>
    <property type="match status" value="1"/>
</dbReference>
<proteinExistence type="inferred from homology"/>
<dbReference type="PANTHER" id="PTHR46268:SF6">
    <property type="entry name" value="UNIVERSAL STRESS PROTEIN UP12"/>
    <property type="match status" value="1"/>
</dbReference>
<feature type="domain" description="UspA" evidence="2">
    <location>
        <begin position="1"/>
        <end position="144"/>
    </location>
</feature>
<dbReference type="PRINTS" id="PR01438">
    <property type="entry name" value="UNVRSLSTRESS"/>
</dbReference>
<comment type="similarity">
    <text evidence="1">Belongs to the universal stress protein A family.</text>
</comment>
<dbReference type="CDD" id="cd00293">
    <property type="entry name" value="USP-like"/>
    <property type="match status" value="1"/>
</dbReference>
<organism evidence="3 4">
    <name type="scientific">Chitinophaga rupis</name>
    <dbReference type="NCBI Taxonomy" id="573321"/>
    <lineage>
        <taxon>Bacteria</taxon>
        <taxon>Pseudomonadati</taxon>
        <taxon>Bacteroidota</taxon>
        <taxon>Chitinophagia</taxon>
        <taxon>Chitinophagales</taxon>
        <taxon>Chitinophagaceae</taxon>
        <taxon>Chitinophaga</taxon>
    </lineage>
</organism>
<gene>
    <name evidence="3" type="ORF">SAMN04488505_101660</name>
</gene>
<dbReference type="Gene3D" id="3.40.50.12370">
    <property type="match status" value="1"/>
</dbReference>
<sequence length="277" mass="31128">MKTILVPTDFSEAAYNAARYALGLARQLQTARIVLYHAYELIVPIPDIPTTVPMVNSDELRAASLEGLEKMIRELSPLLPENVQLEPRAENHLLPANIDQMCKQEQADLVVMGITGGSQLEEMLIGSNAVDVLKHTSCPVIVVPSDARFTAIRKVVFAADFRKIVAHTPIAPLKKLLDTFKPELHVLNIDHDNKHFNPDTPYETLLLDTLLEGYNPQFHFVDSTDVVQGIMDFAEKEQADLILVIPRKHGFFENIFKRSRTTQLAFHSHIPLLAIHE</sequence>